<dbReference type="RefSeq" id="WP_135247173.1">
    <property type="nucleotide sequence ID" value="NZ_SIHO01000004.1"/>
</dbReference>
<sequence>MSELVQLSIHDGVATVTFNNPPRGYMNAPQVDAANVIVDTLEALDDVRAVIFTGGVPGVFIRHYDVGELVAISKQLRGGHVDDRALAEQARSGNAVSALFDKVAALPMPTIAAIDGFAQGGGFEFALCCDFRIAARGDYRIGLPETNIGIFPGAGGIERLSQLIGQARATEMVLRGRTATPEEAAVIGMVNWLADGSALQAATELARELAAKSPRALADAKALLRGAQTMSLADGMAETRARFLLLLKHDDTALAAMQAFLATGEDINRR</sequence>
<keyword evidence="3" id="KW-0413">Isomerase</keyword>
<dbReference type="Pfam" id="PF00378">
    <property type="entry name" value="ECH_1"/>
    <property type="match status" value="1"/>
</dbReference>
<evidence type="ECO:0000313" key="3">
    <source>
        <dbReference type="EMBL" id="TFU00405.1"/>
    </source>
</evidence>
<organism evidence="3 4">
    <name type="scientific">Glacieibacterium arshaanense</name>
    <dbReference type="NCBI Taxonomy" id="2511025"/>
    <lineage>
        <taxon>Bacteria</taxon>
        <taxon>Pseudomonadati</taxon>
        <taxon>Pseudomonadota</taxon>
        <taxon>Alphaproteobacteria</taxon>
        <taxon>Sphingomonadales</taxon>
        <taxon>Sphingosinicellaceae</taxon>
        <taxon>Glacieibacterium</taxon>
    </lineage>
</organism>
<dbReference type="InterPro" id="IPR018376">
    <property type="entry name" value="Enoyl-CoA_hyd/isom_CS"/>
</dbReference>
<dbReference type="Proteomes" id="UP000297737">
    <property type="component" value="Unassembled WGS sequence"/>
</dbReference>
<dbReference type="AlphaFoldDB" id="A0A4Y9EJQ7"/>
<name>A0A4Y9EJQ7_9SPHN</name>
<comment type="caution">
    <text evidence="3">The sequence shown here is derived from an EMBL/GenBank/DDBJ whole genome shotgun (WGS) entry which is preliminary data.</text>
</comment>
<evidence type="ECO:0000313" key="4">
    <source>
        <dbReference type="Proteomes" id="UP000297737"/>
    </source>
</evidence>
<accession>A0A4Y9EJQ7</accession>
<dbReference type="PANTHER" id="PTHR11941:SF54">
    <property type="entry name" value="ENOYL-COA HYDRATASE, MITOCHONDRIAL"/>
    <property type="match status" value="1"/>
</dbReference>
<dbReference type="CDD" id="cd06558">
    <property type="entry name" value="crotonase-like"/>
    <property type="match status" value="1"/>
</dbReference>
<dbReference type="SUPFAM" id="SSF52096">
    <property type="entry name" value="ClpP/crotonase"/>
    <property type="match status" value="1"/>
</dbReference>
<protein>
    <submittedName>
        <fullName evidence="3">Enoyl-CoA hydratase/isomerase family protein</fullName>
    </submittedName>
</protein>
<dbReference type="Gene3D" id="3.90.226.10">
    <property type="entry name" value="2-enoyl-CoA Hydratase, Chain A, domain 1"/>
    <property type="match status" value="1"/>
</dbReference>
<proteinExistence type="inferred from homology"/>
<evidence type="ECO:0000256" key="2">
    <source>
        <dbReference type="RuleBase" id="RU003707"/>
    </source>
</evidence>
<dbReference type="InterPro" id="IPR001753">
    <property type="entry name" value="Enoyl-CoA_hydra/iso"/>
</dbReference>
<dbReference type="PANTHER" id="PTHR11941">
    <property type="entry name" value="ENOYL-COA HYDRATASE-RELATED"/>
    <property type="match status" value="1"/>
</dbReference>
<dbReference type="EMBL" id="SIHO01000004">
    <property type="protein sequence ID" value="TFU00405.1"/>
    <property type="molecule type" value="Genomic_DNA"/>
</dbReference>
<evidence type="ECO:0000256" key="1">
    <source>
        <dbReference type="ARBA" id="ARBA00005254"/>
    </source>
</evidence>
<dbReference type="GO" id="GO:0006635">
    <property type="term" value="P:fatty acid beta-oxidation"/>
    <property type="evidence" value="ECO:0007669"/>
    <property type="project" value="TreeGrafter"/>
</dbReference>
<dbReference type="OrthoDB" id="9802898at2"/>
<gene>
    <name evidence="3" type="ORF">EUV02_15275</name>
</gene>
<dbReference type="InterPro" id="IPR029045">
    <property type="entry name" value="ClpP/crotonase-like_dom_sf"/>
</dbReference>
<dbReference type="PROSITE" id="PS00166">
    <property type="entry name" value="ENOYL_COA_HYDRATASE"/>
    <property type="match status" value="1"/>
</dbReference>
<keyword evidence="4" id="KW-1185">Reference proteome</keyword>
<comment type="similarity">
    <text evidence="1 2">Belongs to the enoyl-CoA hydratase/isomerase family.</text>
</comment>
<reference evidence="3 4" key="1">
    <citation type="submission" date="2019-02" db="EMBL/GenBank/DDBJ databases">
        <title>Polymorphobacter sp. isolated from the lake at the Tibet of China.</title>
        <authorList>
            <person name="Li A."/>
        </authorList>
    </citation>
    <scope>NUCLEOTIDE SEQUENCE [LARGE SCALE GENOMIC DNA]</scope>
    <source>
        <strain evidence="3 4">DJ1R-1</strain>
    </source>
</reference>
<dbReference type="GO" id="GO:0016853">
    <property type="term" value="F:isomerase activity"/>
    <property type="evidence" value="ECO:0007669"/>
    <property type="project" value="UniProtKB-KW"/>
</dbReference>